<reference evidence="1" key="1">
    <citation type="submission" date="2021-11" db="EMBL/GenBank/DDBJ databases">
        <title>Fusarium solani-melongenae Genome sequencing and assembly.</title>
        <authorList>
            <person name="Xie S."/>
            <person name="Huang L."/>
            <person name="Zhang X."/>
        </authorList>
    </citation>
    <scope>NUCLEOTIDE SEQUENCE</scope>
    <source>
        <strain evidence="1">CRI 24-3</strain>
    </source>
</reference>
<accession>A0ACD3YP93</accession>
<organism evidence="1 2">
    <name type="scientific">Fusarium solani subsp. cucurbitae</name>
    <name type="common">Neocosmosporum cucurbitae</name>
    <dbReference type="NCBI Taxonomy" id="2747967"/>
    <lineage>
        <taxon>Eukaryota</taxon>
        <taxon>Fungi</taxon>
        <taxon>Dikarya</taxon>
        <taxon>Ascomycota</taxon>
        <taxon>Pezizomycotina</taxon>
        <taxon>Sordariomycetes</taxon>
        <taxon>Hypocreomycetidae</taxon>
        <taxon>Hypocreales</taxon>
        <taxon>Nectriaceae</taxon>
        <taxon>Fusarium</taxon>
        <taxon>Fusarium solani species complex</taxon>
    </lineage>
</organism>
<gene>
    <name evidence="1" type="ORF">LCI18_001685</name>
</gene>
<keyword evidence="2" id="KW-1185">Reference proteome</keyword>
<dbReference type="Proteomes" id="UP000830768">
    <property type="component" value="Chromosome 2"/>
</dbReference>
<name>A0ACD3YP93_FUSSC</name>
<protein>
    <submittedName>
        <fullName evidence="1">Uncharacterized protein</fullName>
    </submittedName>
</protein>
<evidence type="ECO:0000313" key="2">
    <source>
        <dbReference type="Proteomes" id="UP000830768"/>
    </source>
</evidence>
<sequence length="1138" mass="126303">MTKDQMAPVTNPVPSFWNAEPRPLDDFRSTKDLPSKIDILIIGSGIAGVGTAYHLLQDSSFKASIAILEARKPVSGATGRNGGHVKPDGFLNVPRTAKIYGVEAAAELAKFEAAHVYTVKDLVEREGLDCDFNVTRALDVFLDPKHAKQAEEAYRELVKANVVDLHDIAFTPKKDAERVSGVKGAQCCFSYTAAHLWPSKMIHQLLQLVLDKGVKLYSHTAVLSVSSTQDNNGRWTVTTPDGMIKAQKIIYATNGYTSHLLPEYARCIVPIRGIACHISSSKGINTPHLVNTYGIRFDSRNNDYLIPRPDGSIIVGGARQRFWHNKERWYGTIRDDELIEEAVSYFDDYMQRHFRGWENSGAKVESIWTGIMGYSGDFMPHVGEVPDKPGQFIIAGFTGHGMPQILLSSKGMAAMRVAMSRPTEADQTVDDRQPPASPHPARNEITVAVGKKPRAARACDHCRRLKERCTGGTPCDGCIKSKRQCAFTNAYRRSRRRPEIQKLAETINPKVFFDIDRIRNLEAIVRHFTNIQDFSPTQLAETLAALSTDSPASGDQANLHRDEASDDIPSNQETKDVASILAYEEFSHSDFTRQIQQKLGPDLERPSTDLTASVATAEQLLSWPFVVQDAVSVFPPAEVATTLLDIFFDVAQTNYFYVDEDFIRTRISEIYAHPATPLTIADAPWVCTALMVFCVSTQFAHLVKGRQPDTGDIDVTSAIDDALALSFYRKATAMIPDLLTIGSAQCVQAFILMGVYTLPVDPSGLASSYYGIAMKIAIHNNMHLKSKSKTRDAEMRNRIWWTVYTLERRVSILHGRPASIQKSQISTERPVNRLELQPSGRPNTFHNAMAQKDLTEIMEDARDNILMIKKATPTSSILIANDALKVNQALETWWDSLPEETYCKDLTPGQPLFRSNIHLALTYHLVHIFIGRSFMFDDSDADKLGLHGWVNARNTLIRHCIQSAITSVQLCQKLHDEFGLSKSSYTEFTSCCAAVVTLIAQRILSNTVEFGDICDQGITLLKIMSGGVFANTKSSEKRGLEILEMALAKLGASHGESPSLGGAGYDQFRNWVALQVEPEQMLEQEQAVPTMEWAYGSSPGQGSFRSEEMNLMPEFVPTNFAELASLPGLENYFQSSIG</sequence>
<dbReference type="EMBL" id="CP090031">
    <property type="protein sequence ID" value="UPK90750.1"/>
    <property type="molecule type" value="Genomic_DNA"/>
</dbReference>
<evidence type="ECO:0000313" key="1">
    <source>
        <dbReference type="EMBL" id="UPK90750.1"/>
    </source>
</evidence>
<proteinExistence type="predicted"/>